<protein>
    <submittedName>
        <fullName evidence="1">Transferase</fullName>
        <ecNumber evidence="1">2.7.-.-</ecNumber>
    </submittedName>
</protein>
<dbReference type="InterPro" id="IPR011009">
    <property type="entry name" value="Kinase-like_dom_sf"/>
</dbReference>
<dbReference type="InParanoid" id="A0A251V659"/>
<evidence type="ECO:0000313" key="1">
    <source>
        <dbReference type="EMBL" id="KAF5813517.1"/>
    </source>
</evidence>
<dbReference type="EC" id="2.7.-.-" evidence="1"/>
<dbReference type="InterPro" id="IPR050823">
    <property type="entry name" value="Plant_Ser_Thr_Prot_Kinase"/>
</dbReference>
<evidence type="ECO:0000313" key="2">
    <source>
        <dbReference type="EMBL" id="OTG31080.1"/>
    </source>
</evidence>
<dbReference type="AlphaFoldDB" id="A0A251V659"/>
<dbReference type="Gene3D" id="1.10.510.10">
    <property type="entry name" value="Transferase(Phosphotransferase) domain 1"/>
    <property type="match status" value="1"/>
</dbReference>
<reference evidence="2" key="2">
    <citation type="submission" date="2017-02" db="EMBL/GenBank/DDBJ databases">
        <title>Sunflower complete genome.</title>
        <authorList>
            <person name="Langlade N."/>
            <person name="Munos S."/>
        </authorList>
    </citation>
    <scope>NUCLEOTIDE SEQUENCE [LARGE SCALE GENOMIC DNA]</scope>
    <source>
        <tissue evidence="2">Leaves</tissue>
    </source>
</reference>
<reference evidence="1 3" key="1">
    <citation type="journal article" date="2017" name="Nature">
        <title>The sunflower genome provides insights into oil metabolism, flowering and Asterid evolution.</title>
        <authorList>
            <person name="Badouin H."/>
            <person name="Gouzy J."/>
            <person name="Grassa C.J."/>
            <person name="Murat F."/>
            <person name="Staton S.E."/>
            <person name="Cottret L."/>
            <person name="Lelandais-Briere C."/>
            <person name="Owens G.L."/>
            <person name="Carrere S."/>
            <person name="Mayjonade B."/>
            <person name="Legrand L."/>
            <person name="Gill N."/>
            <person name="Kane N.C."/>
            <person name="Bowers J.E."/>
            <person name="Hubner S."/>
            <person name="Bellec A."/>
            <person name="Berard A."/>
            <person name="Berges H."/>
            <person name="Blanchet N."/>
            <person name="Boniface M.C."/>
            <person name="Brunel D."/>
            <person name="Catrice O."/>
            <person name="Chaidir N."/>
            <person name="Claudel C."/>
            <person name="Donnadieu C."/>
            <person name="Faraut T."/>
            <person name="Fievet G."/>
            <person name="Helmstetter N."/>
            <person name="King M."/>
            <person name="Knapp S.J."/>
            <person name="Lai Z."/>
            <person name="Le Paslier M.C."/>
            <person name="Lippi Y."/>
            <person name="Lorenzon L."/>
            <person name="Mandel J.R."/>
            <person name="Marage G."/>
            <person name="Marchand G."/>
            <person name="Marquand E."/>
            <person name="Bret-Mestries E."/>
            <person name="Morien E."/>
            <person name="Nambeesan S."/>
            <person name="Nguyen T."/>
            <person name="Pegot-Espagnet P."/>
            <person name="Pouilly N."/>
            <person name="Raftis F."/>
            <person name="Sallet E."/>
            <person name="Schiex T."/>
            <person name="Thomas J."/>
            <person name="Vandecasteele C."/>
            <person name="Vares D."/>
            <person name="Vear F."/>
            <person name="Vautrin S."/>
            <person name="Crespi M."/>
            <person name="Mangin B."/>
            <person name="Burke J.M."/>
            <person name="Salse J."/>
            <person name="Munos S."/>
            <person name="Vincourt P."/>
            <person name="Rieseberg L.H."/>
            <person name="Langlade N.B."/>
        </authorList>
    </citation>
    <scope>NUCLEOTIDE SEQUENCE [LARGE SCALE GENOMIC DNA]</scope>
    <source>
        <strain evidence="3">cv. SF193</strain>
        <tissue evidence="1">Leaves</tissue>
    </source>
</reference>
<dbReference type="GO" id="GO:0016740">
    <property type="term" value="F:transferase activity"/>
    <property type="evidence" value="ECO:0007669"/>
    <property type="project" value="UniProtKB-KW"/>
</dbReference>
<dbReference type="Gramene" id="mRNA:HanXRQr2_Chr03g0099411">
    <property type="protein sequence ID" value="CDS:HanXRQr2_Chr03g0099411.1"/>
    <property type="gene ID" value="HanXRQr2_Chr03g0099411"/>
</dbReference>
<sequence length="151" mass="17686">MYLFIQNSMPLCWNLNWERQWMSDCKKMRFCVYNNKTYIVTGHMMSDIYGFGVLLIEILTALPAIGENTPDEQYSLVEWARQILANKRNLKEIIDPRLEQNYPLESAFECVALAIKCVANKRNDRPSSKEVLQVLERIYAVSLIWKDADKT</sequence>
<dbReference type="Proteomes" id="UP000215914">
    <property type="component" value="Chromosome 3"/>
</dbReference>
<dbReference type="SUPFAM" id="SSF56112">
    <property type="entry name" value="Protein kinase-like (PK-like)"/>
    <property type="match status" value="1"/>
</dbReference>
<dbReference type="EMBL" id="MNCJ02000318">
    <property type="protein sequence ID" value="KAF5813517.1"/>
    <property type="molecule type" value="Genomic_DNA"/>
</dbReference>
<proteinExistence type="predicted"/>
<evidence type="ECO:0000313" key="3">
    <source>
        <dbReference type="Proteomes" id="UP000215914"/>
    </source>
</evidence>
<dbReference type="OMA" id="ESAFECV"/>
<organism evidence="2 3">
    <name type="scientific">Helianthus annuus</name>
    <name type="common">Common sunflower</name>
    <dbReference type="NCBI Taxonomy" id="4232"/>
    <lineage>
        <taxon>Eukaryota</taxon>
        <taxon>Viridiplantae</taxon>
        <taxon>Streptophyta</taxon>
        <taxon>Embryophyta</taxon>
        <taxon>Tracheophyta</taxon>
        <taxon>Spermatophyta</taxon>
        <taxon>Magnoliopsida</taxon>
        <taxon>eudicotyledons</taxon>
        <taxon>Gunneridae</taxon>
        <taxon>Pentapetalae</taxon>
        <taxon>asterids</taxon>
        <taxon>campanulids</taxon>
        <taxon>Asterales</taxon>
        <taxon>Asteraceae</taxon>
        <taxon>Asteroideae</taxon>
        <taxon>Heliantheae alliance</taxon>
        <taxon>Heliantheae</taxon>
        <taxon>Helianthus</taxon>
    </lineage>
</organism>
<name>A0A251V659_HELAN</name>
<dbReference type="EMBL" id="CM007892">
    <property type="protein sequence ID" value="OTG31080.1"/>
    <property type="molecule type" value="Genomic_DNA"/>
</dbReference>
<keyword evidence="1" id="KW-0808">Transferase</keyword>
<dbReference type="STRING" id="4232.A0A251V659"/>
<accession>A0A251V659</accession>
<gene>
    <name evidence="2" type="ORF">HannXRQ_Chr03g0071541</name>
    <name evidence="1" type="ORF">HanXRQr2_Chr03g0099411</name>
</gene>
<dbReference type="PANTHER" id="PTHR45621">
    <property type="entry name" value="OS01G0588500 PROTEIN-RELATED"/>
    <property type="match status" value="1"/>
</dbReference>
<reference evidence="1" key="3">
    <citation type="submission" date="2020-06" db="EMBL/GenBank/DDBJ databases">
        <title>Helianthus annuus Genome sequencing and assembly Release 2.</title>
        <authorList>
            <person name="Gouzy J."/>
            <person name="Langlade N."/>
            <person name="Munos S."/>
        </authorList>
    </citation>
    <scope>NUCLEOTIDE SEQUENCE</scope>
    <source>
        <tissue evidence="1">Leaves</tissue>
    </source>
</reference>
<keyword evidence="3" id="KW-1185">Reference proteome</keyword>